<dbReference type="EMBL" id="MHLR01000004">
    <property type="protein sequence ID" value="OGZ15768.1"/>
    <property type="molecule type" value="Genomic_DNA"/>
</dbReference>
<dbReference type="AlphaFoldDB" id="A0A1G2DSE1"/>
<evidence type="ECO:0008006" key="3">
    <source>
        <dbReference type="Google" id="ProtNLM"/>
    </source>
</evidence>
<reference evidence="1 2" key="1">
    <citation type="journal article" date="2016" name="Nat. Commun.">
        <title>Thousands of microbial genomes shed light on interconnected biogeochemical processes in an aquifer system.</title>
        <authorList>
            <person name="Anantharaman K."/>
            <person name="Brown C.T."/>
            <person name="Hug L.A."/>
            <person name="Sharon I."/>
            <person name="Castelle C.J."/>
            <person name="Probst A.J."/>
            <person name="Thomas B.C."/>
            <person name="Singh A."/>
            <person name="Wilkins M.J."/>
            <person name="Karaoz U."/>
            <person name="Brodie E.L."/>
            <person name="Williams K.H."/>
            <person name="Hubbard S.S."/>
            <person name="Banfield J.F."/>
        </authorList>
    </citation>
    <scope>NUCLEOTIDE SEQUENCE [LARGE SCALE GENOMIC DNA]</scope>
</reference>
<gene>
    <name evidence="1" type="ORF">A3J08_00030</name>
</gene>
<comment type="caution">
    <text evidence="1">The sequence shown here is derived from an EMBL/GenBank/DDBJ whole genome shotgun (WGS) entry which is preliminary data.</text>
</comment>
<accession>A0A1G2DSE1</accession>
<protein>
    <recommendedName>
        <fullName evidence="3">Proteasome endopeptidase complex</fullName>
    </recommendedName>
</protein>
<dbReference type="STRING" id="1798667.A3J08_00030"/>
<evidence type="ECO:0000313" key="1">
    <source>
        <dbReference type="EMBL" id="OGZ15768.1"/>
    </source>
</evidence>
<name>A0A1G2DSE1_9BACT</name>
<sequence>MTCIAIVTDGKKTVIGGDSAGVAGYSLAVRKDTKVFTKKDASGVPWLFGFTDSFRMGELIQFELKLPKMTEKDRRNPYRHMVKHFIPATRKCLSTGGFTKIKDNRERGGVFVASVLGKIFVIGSDFQVEEPQYPFHAIGCGGDIALGSLYTSVLEKDLVKRVRTALEAAQGFSAGVREPFIILASS</sequence>
<dbReference type="InterPro" id="IPR029055">
    <property type="entry name" value="Ntn_hydrolases_N"/>
</dbReference>
<dbReference type="Gene3D" id="3.60.20.10">
    <property type="entry name" value="Glutamine Phosphoribosylpyrophosphate, subunit 1, domain 1"/>
    <property type="match status" value="1"/>
</dbReference>
<organism evidence="1 2">
    <name type="scientific">Candidatus Lloydbacteria bacterium RIFCSPLOWO2_02_FULL_51_11</name>
    <dbReference type="NCBI Taxonomy" id="1798667"/>
    <lineage>
        <taxon>Bacteria</taxon>
        <taxon>Candidatus Lloydiibacteriota</taxon>
    </lineage>
</organism>
<evidence type="ECO:0000313" key="2">
    <source>
        <dbReference type="Proteomes" id="UP000177573"/>
    </source>
</evidence>
<proteinExistence type="predicted"/>
<dbReference type="SUPFAM" id="SSF56235">
    <property type="entry name" value="N-terminal nucleophile aminohydrolases (Ntn hydrolases)"/>
    <property type="match status" value="1"/>
</dbReference>
<dbReference type="Proteomes" id="UP000177573">
    <property type="component" value="Unassembled WGS sequence"/>
</dbReference>